<dbReference type="FunFam" id="2.60.260.20:FF:000002">
    <property type="entry name" value="Dnaj homolog subfamily b member"/>
    <property type="match status" value="1"/>
</dbReference>
<gene>
    <name evidence="11" type="ORF">A3Q56_01716</name>
</gene>
<dbReference type="AlphaFoldDB" id="A0A177B8A3"/>
<dbReference type="OrthoDB" id="95390at2759"/>
<dbReference type="InterPro" id="IPR018253">
    <property type="entry name" value="DnaJ_domain_CS"/>
</dbReference>
<dbReference type="PRINTS" id="PR00625">
    <property type="entry name" value="JDOMAIN"/>
</dbReference>
<name>A0A177B8A3_9BILA</name>
<dbReference type="Pfam" id="PF00226">
    <property type="entry name" value="DnaJ"/>
    <property type="match status" value="1"/>
</dbReference>
<keyword evidence="12" id="KW-1185">Reference proteome</keyword>
<dbReference type="PANTHER" id="PTHR14781">
    <property type="entry name" value="INTRAFLAGELLAR TRANSPORT PROTEIN 56"/>
    <property type="match status" value="1"/>
</dbReference>
<keyword evidence="7" id="KW-0862">Zinc</keyword>
<keyword evidence="6" id="KW-0802">TPR repeat</keyword>
<dbReference type="CDD" id="cd10747">
    <property type="entry name" value="DnaJ_C"/>
    <property type="match status" value="1"/>
</dbReference>
<dbReference type="GO" id="GO:0051082">
    <property type="term" value="F:unfolded protein binding"/>
    <property type="evidence" value="ECO:0007669"/>
    <property type="project" value="InterPro"/>
</dbReference>
<dbReference type="FunFam" id="1.10.287.110:FF:000106">
    <property type="entry name" value="Putative heat shock protein-like protein"/>
    <property type="match status" value="1"/>
</dbReference>
<organism evidence="11 12">
    <name type="scientific">Intoshia linei</name>
    <dbReference type="NCBI Taxonomy" id="1819745"/>
    <lineage>
        <taxon>Eukaryota</taxon>
        <taxon>Metazoa</taxon>
        <taxon>Spiralia</taxon>
        <taxon>Lophotrochozoa</taxon>
        <taxon>Mesozoa</taxon>
        <taxon>Orthonectida</taxon>
        <taxon>Rhopaluridae</taxon>
        <taxon>Intoshia</taxon>
    </lineage>
</organism>
<dbReference type="GO" id="GO:0036064">
    <property type="term" value="C:ciliary basal body"/>
    <property type="evidence" value="ECO:0007669"/>
    <property type="project" value="TreeGrafter"/>
</dbReference>
<dbReference type="PROSITE" id="PS50076">
    <property type="entry name" value="DNAJ_2"/>
    <property type="match status" value="1"/>
</dbReference>
<dbReference type="Gene3D" id="2.60.260.20">
    <property type="entry name" value="Urease metallochaperone UreE, N-terminal domain"/>
    <property type="match status" value="2"/>
</dbReference>
<dbReference type="GO" id="GO:0030992">
    <property type="term" value="C:intraciliary transport particle B"/>
    <property type="evidence" value="ECO:0007669"/>
    <property type="project" value="TreeGrafter"/>
</dbReference>
<evidence type="ECO:0000256" key="3">
    <source>
        <dbReference type="ARBA" id="ARBA00022723"/>
    </source>
</evidence>
<protein>
    <submittedName>
        <fullName evidence="11">TPR repeat protein 26</fullName>
    </submittedName>
</protein>
<keyword evidence="9" id="KW-0966">Cell projection</keyword>
<dbReference type="GO" id="GO:0035735">
    <property type="term" value="P:intraciliary transport involved in cilium assembly"/>
    <property type="evidence" value="ECO:0007669"/>
    <property type="project" value="TreeGrafter"/>
</dbReference>
<dbReference type="Gene3D" id="1.25.40.10">
    <property type="entry name" value="Tetratricopeptide repeat domain"/>
    <property type="match status" value="2"/>
</dbReference>
<comment type="caution">
    <text evidence="11">The sequence shown here is derived from an EMBL/GenBank/DDBJ whole genome shotgun (WGS) entry which is preliminary data.</text>
</comment>
<evidence type="ECO:0000256" key="7">
    <source>
        <dbReference type="ARBA" id="ARBA00022833"/>
    </source>
</evidence>
<comment type="similarity">
    <text evidence="2">Belongs to the IFT56 family.</text>
</comment>
<dbReference type="FunFam" id="2.60.260.20:FF:000003">
    <property type="entry name" value="DnaJ subfamily A member 2"/>
    <property type="match status" value="1"/>
</dbReference>
<comment type="subcellular location">
    <subcellularLocation>
        <location evidence="1">Cell projection</location>
        <location evidence="1">Cilium</location>
    </subcellularLocation>
</comment>
<dbReference type="SUPFAM" id="SSF48452">
    <property type="entry name" value="TPR-like"/>
    <property type="match status" value="3"/>
</dbReference>
<reference evidence="11 12" key="1">
    <citation type="submission" date="2016-04" db="EMBL/GenBank/DDBJ databases">
        <title>The genome of Intoshia linei affirms orthonectids as highly simplified spiralians.</title>
        <authorList>
            <person name="Mikhailov K.V."/>
            <person name="Slusarev G.S."/>
            <person name="Nikitin M.A."/>
            <person name="Logacheva M.D."/>
            <person name="Penin A."/>
            <person name="Aleoshin V."/>
            <person name="Panchin Y.V."/>
        </authorList>
    </citation>
    <scope>NUCLEOTIDE SEQUENCE [LARGE SCALE GENOMIC DNA]</scope>
    <source>
        <strain evidence="11">Intl2013</strain>
        <tissue evidence="11">Whole animal</tissue>
    </source>
</reference>
<dbReference type="SUPFAM" id="SSF49493">
    <property type="entry name" value="HSP40/DnaJ peptide-binding domain"/>
    <property type="match status" value="2"/>
</dbReference>
<evidence type="ECO:0000256" key="2">
    <source>
        <dbReference type="ARBA" id="ARBA00007834"/>
    </source>
</evidence>
<dbReference type="Proteomes" id="UP000078046">
    <property type="component" value="Unassembled WGS sequence"/>
</dbReference>
<evidence type="ECO:0000256" key="4">
    <source>
        <dbReference type="ARBA" id="ARBA00022737"/>
    </source>
</evidence>
<evidence type="ECO:0000256" key="9">
    <source>
        <dbReference type="ARBA" id="ARBA00023273"/>
    </source>
</evidence>
<evidence type="ECO:0000259" key="10">
    <source>
        <dbReference type="PROSITE" id="PS50076"/>
    </source>
</evidence>
<keyword evidence="3" id="KW-0479">Metal-binding</keyword>
<keyword evidence="5" id="KW-0863">Zinc-finger</keyword>
<dbReference type="PROSITE" id="PS00636">
    <property type="entry name" value="DNAJ_1"/>
    <property type="match status" value="1"/>
</dbReference>
<dbReference type="InterPro" id="IPR008971">
    <property type="entry name" value="HSP40/DnaJ_pept-bd"/>
</dbReference>
<dbReference type="InterPro" id="IPR036869">
    <property type="entry name" value="J_dom_sf"/>
</dbReference>
<dbReference type="GO" id="GO:0035720">
    <property type="term" value="P:intraciliary anterograde transport"/>
    <property type="evidence" value="ECO:0007669"/>
    <property type="project" value="TreeGrafter"/>
</dbReference>
<dbReference type="CDD" id="cd06257">
    <property type="entry name" value="DnaJ"/>
    <property type="match status" value="1"/>
</dbReference>
<dbReference type="InterPro" id="IPR001623">
    <property type="entry name" value="DnaJ_domain"/>
</dbReference>
<dbReference type="InterPro" id="IPR002939">
    <property type="entry name" value="DnaJ_C"/>
</dbReference>
<dbReference type="Gene3D" id="1.10.287.110">
    <property type="entry name" value="DnaJ domain"/>
    <property type="match status" value="1"/>
</dbReference>
<dbReference type="GO" id="GO:0006457">
    <property type="term" value="P:protein folding"/>
    <property type="evidence" value="ECO:0007669"/>
    <property type="project" value="InterPro"/>
</dbReference>
<dbReference type="GO" id="GO:0097546">
    <property type="term" value="C:ciliary base"/>
    <property type="evidence" value="ECO:0007669"/>
    <property type="project" value="TreeGrafter"/>
</dbReference>
<feature type="domain" description="J" evidence="10">
    <location>
        <begin position="4"/>
        <end position="69"/>
    </location>
</feature>
<evidence type="ECO:0000256" key="6">
    <source>
        <dbReference type="ARBA" id="ARBA00022803"/>
    </source>
</evidence>
<keyword evidence="4" id="KW-0677">Repeat</keyword>
<dbReference type="GO" id="GO:0008270">
    <property type="term" value="F:zinc ion binding"/>
    <property type="evidence" value="ECO:0007669"/>
    <property type="project" value="UniProtKB-KW"/>
</dbReference>
<evidence type="ECO:0000256" key="1">
    <source>
        <dbReference type="ARBA" id="ARBA00004138"/>
    </source>
</evidence>
<dbReference type="InterPro" id="IPR011990">
    <property type="entry name" value="TPR-like_helical_dom_sf"/>
</dbReference>
<evidence type="ECO:0000256" key="8">
    <source>
        <dbReference type="ARBA" id="ARBA00023186"/>
    </source>
</evidence>
<dbReference type="SUPFAM" id="SSF46565">
    <property type="entry name" value="Chaperone J-domain"/>
    <property type="match status" value="1"/>
</dbReference>
<dbReference type="GO" id="GO:0120170">
    <property type="term" value="F:intraciliary transport particle B binding"/>
    <property type="evidence" value="ECO:0007669"/>
    <property type="project" value="TreeGrafter"/>
</dbReference>
<evidence type="ECO:0000313" key="12">
    <source>
        <dbReference type="Proteomes" id="UP000078046"/>
    </source>
</evidence>
<evidence type="ECO:0000256" key="5">
    <source>
        <dbReference type="ARBA" id="ARBA00022771"/>
    </source>
</evidence>
<sequence>MRLDYYNILQINQSSVDADIKKAYRKLALKWHPYKNEDYASAIETFTKLAEAYEILVNPKTRQIYDLYGEDSLKNGVPFQSEEGQGWYKGYVFHNDPYFTFKQFFGGDNPFQEFYNVVDREKNFNFGNVKALKPKVQDSPVIRNIELTLEELYHGCLKKMKISRRVLNEDGHTSHVRDKILNINVEKGWQEGTKVIFKNESDQGPNSIPADVIFNIEIMHHQTFQRSENDLIYTAKIKLSQALCGLILNIETLDKRILSIPINHIVTPSYKKIVNGEGMPIHVKNQSTNEYGNLIILLSRSNVKIGESLLEKDKDLFSFEDYVEKRDYSAAITLLNFHESFKPLIGNLEEWLAYCNFHAGDYNNCLQIYEKIQKNKKFESKNYKDFYLNYACVLFMMGEYEKVEEIIKKEKNSPLRNRLAIHVYNKLIKEREMMEYHGHIENVVEDKLTMAAVHYLRTNFQDSIDIYKRLLLENRENYAIHFYVAQNYYKMEYFELSQECLANYLRQYSDSIIALNLKACNLYKLFKEKAAENIIYEIFEKLNRNGEQQFCFAQDLLNHNLVVFRNGEGALNILPKLIHLIPEAKFNLIIYYLKNNVLDEAQKLVNTIKPKKPIEYTLHAILNVMIGQQNESRQHLKMAQQYFQVVGGSKSECDTIQGRQATASCYLLLRQFDNALLYMTSIKTYFTNDDVFSFNMAQAKAGIGRYDEAEETFLLIQDEQIKREYTFISWLVRCYIMLKKPRLAWELYLKTESTFDSFKLLELIANDCYKMGHFFYAAKAFDELDKMDSDNDFWVAKRGACIGAFQMAVAQKDNTENQENLKIILDILNETNTPQSDHISLIIKGWLTNEL</sequence>
<dbReference type="PANTHER" id="PTHR14781:SF0">
    <property type="entry name" value="INTRAFLAGELLAR TRANSPORT PROTEIN 56"/>
    <property type="match status" value="1"/>
</dbReference>
<proteinExistence type="inferred from homology"/>
<dbReference type="Pfam" id="PF01556">
    <property type="entry name" value="DnaJ_C"/>
    <property type="match status" value="1"/>
</dbReference>
<keyword evidence="8" id="KW-0143">Chaperone</keyword>
<evidence type="ECO:0000313" key="11">
    <source>
        <dbReference type="EMBL" id="OAF70528.1"/>
    </source>
</evidence>
<accession>A0A177B8A3</accession>
<dbReference type="EMBL" id="LWCA01000137">
    <property type="protein sequence ID" value="OAF70528.1"/>
    <property type="molecule type" value="Genomic_DNA"/>
</dbReference>
<dbReference type="SMART" id="SM00271">
    <property type="entry name" value="DnaJ"/>
    <property type="match status" value="1"/>
</dbReference>
<dbReference type="InterPro" id="IPR030511">
    <property type="entry name" value="TTC26"/>
</dbReference>